<sequence length="39" mass="4169">MGIDFDGDGSAEDGLVHWQRGKRAVVAVGTKYIGSSKFI</sequence>
<accession>A0A0A9BHH1</accession>
<dbReference type="EMBL" id="GBRH01239153">
    <property type="protein sequence ID" value="JAD58742.1"/>
    <property type="molecule type" value="Transcribed_RNA"/>
</dbReference>
<reference evidence="1" key="2">
    <citation type="journal article" date="2015" name="Data Brief">
        <title>Shoot transcriptome of the giant reed, Arundo donax.</title>
        <authorList>
            <person name="Barrero R.A."/>
            <person name="Guerrero F.D."/>
            <person name="Moolhuijzen P."/>
            <person name="Goolsby J.A."/>
            <person name="Tidwell J."/>
            <person name="Bellgard S.E."/>
            <person name="Bellgard M.I."/>
        </authorList>
    </citation>
    <scope>NUCLEOTIDE SEQUENCE</scope>
    <source>
        <tissue evidence="1">Shoot tissue taken approximately 20 cm above the soil surface</tissue>
    </source>
</reference>
<organism evidence="1">
    <name type="scientific">Arundo donax</name>
    <name type="common">Giant reed</name>
    <name type="synonym">Donax arundinaceus</name>
    <dbReference type="NCBI Taxonomy" id="35708"/>
    <lineage>
        <taxon>Eukaryota</taxon>
        <taxon>Viridiplantae</taxon>
        <taxon>Streptophyta</taxon>
        <taxon>Embryophyta</taxon>
        <taxon>Tracheophyta</taxon>
        <taxon>Spermatophyta</taxon>
        <taxon>Magnoliopsida</taxon>
        <taxon>Liliopsida</taxon>
        <taxon>Poales</taxon>
        <taxon>Poaceae</taxon>
        <taxon>PACMAD clade</taxon>
        <taxon>Arundinoideae</taxon>
        <taxon>Arundineae</taxon>
        <taxon>Arundo</taxon>
    </lineage>
</organism>
<protein>
    <submittedName>
        <fullName evidence="1">Uncharacterized protein</fullName>
    </submittedName>
</protein>
<name>A0A0A9BHH1_ARUDO</name>
<evidence type="ECO:0000313" key="1">
    <source>
        <dbReference type="EMBL" id="JAD58742.1"/>
    </source>
</evidence>
<reference evidence="1" key="1">
    <citation type="submission" date="2014-09" db="EMBL/GenBank/DDBJ databases">
        <authorList>
            <person name="Magalhaes I.L.F."/>
            <person name="Oliveira U."/>
            <person name="Santos F.R."/>
            <person name="Vidigal T.H.D.A."/>
            <person name="Brescovit A.D."/>
            <person name="Santos A.J."/>
        </authorList>
    </citation>
    <scope>NUCLEOTIDE SEQUENCE</scope>
    <source>
        <tissue evidence="1">Shoot tissue taken approximately 20 cm above the soil surface</tissue>
    </source>
</reference>
<dbReference type="AlphaFoldDB" id="A0A0A9BHH1"/>
<proteinExistence type="predicted"/>